<dbReference type="Proteomes" id="UP000595437">
    <property type="component" value="Chromosome 9"/>
</dbReference>
<feature type="non-terminal residue" evidence="2">
    <location>
        <position position="1"/>
    </location>
</feature>
<gene>
    <name evidence="2" type="ORF">FKW44_014627</name>
</gene>
<evidence type="ECO:0000256" key="1">
    <source>
        <dbReference type="SAM" id="MobiDB-lite"/>
    </source>
</evidence>
<evidence type="ECO:0000313" key="2">
    <source>
        <dbReference type="EMBL" id="QQP40544.1"/>
    </source>
</evidence>
<organism evidence="2 3">
    <name type="scientific">Caligus rogercresseyi</name>
    <name type="common">Sea louse</name>
    <dbReference type="NCBI Taxonomy" id="217165"/>
    <lineage>
        <taxon>Eukaryota</taxon>
        <taxon>Metazoa</taxon>
        <taxon>Ecdysozoa</taxon>
        <taxon>Arthropoda</taxon>
        <taxon>Crustacea</taxon>
        <taxon>Multicrustacea</taxon>
        <taxon>Hexanauplia</taxon>
        <taxon>Copepoda</taxon>
        <taxon>Siphonostomatoida</taxon>
        <taxon>Caligidae</taxon>
        <taxon>Caligus</taxon>
    </lineage>
</organism>
<keyword evidence="3" id="KW-1185">Reference proteome</keyword>
<feature type="non-terminal residue" evidence="2">
    <location>
        <position position="57"/>
    </location>
</feature>
<name>A0A7T8GZ71_CALRO</name>
<evidence type="ECO:0000313" key="3">
    <source>
        <dbReference type="Proteomes" id="UP000595437"/>
    </source>
</evidence>
<feature type="region of interest" description="Disordered" evidence="1">
    <location>
        <begin position="38"/>
        <end position="57"/>
    </location>
</feature>
<accession>A0A7T8GZ71</accession>
<protein>
    <submittedName>
        <fullName evidence="2">Uncharacterized protein</fullName>
    </submittedName>
</protein>
<dbReference type="AlphaFoldDB" id="A0A7T8GZ71"/>
<sequence length="57" mass="6502">VLVHFFKACEKINIDVYLGVLKKLFSLGWTNRPLGRLQREGTSSSRTLARPQAKKTQ</sequence>
<reference evidence="3" key="1">
    <citation type="submission" date="2021-01" db="EMBL/GenBank/DDBJ databases">
        <title>Caligus Genome Assembly.</title>
        <authorList>
            <person name="Gallardo-Escarate C."/>
        </authorList>
    </citation>
    <scope>NUCLEOTIDE SEQUENCE [LARGE SCALE GENOMIC DNA]</scope>
</reference>
<dbReference type="EMBL" id="CP045898">
    <property type="protein sequence ID" value="QQP40544.1"/>
    <property type="molecule type" value="Genomic_DNA"/>
</dbReference>
<proteinExistence type="predicted"/>